<dbReference type="PROSITE" id="PS50016">
    <property type="entry name" value="ZF_PHD_2"/>
    <property type="match status" value="1"/>
</dbReference>
<feature type="compositionally biased region" description="Low complexity" evidence="5">
    <location>
        <begin position="504"/>
        <end position="516"/>
    </location>
</feature>
<dbReference type="GO" id="GO:0008270">
    <property type="term" value="F:zinc ion binding"/>
    <property type="evidence" value="ECO:0007669"/>
    <property type="project" value="UniProtKB-KW"/>
</dbReference>
<dbReference type="AlphaFoldDB" id="A0A9W9FD79"/>
<keyword evidence="1" id="KW-0479">Metal-binding</keyword>
<sequence>MSETCIVCLGDLGESASDPLEPVPSSDQPSKHTGTKDKRGLVEDHSTEIAQLLPCEHVLHHNCLKPWIERANSCPICRRSFHQINLSDRLGDPVSSSYAVEDRVQQADVDPSMITEDIEDDLNAESQPCLVCGEADHEDVLLLCHECDVPTHTYCIGLDEVPSDDWYCAQCEPQRALAGTFEELTSPRSLWPGRRRTRTEQRRLQDRSQVHDREWARVWQSIRNRLQLDLDFPFDDEQNSPRARQERRRAEANRREFRQWQRRFEIADRQGGGRQLQDAATLLSLEPRPSRPRVPREPTPDPESLEEMRAWNAFERAREIEDNPNAARKRKEPTLSPSPEPTEPQRQRKRPRTRRPEELAAMAQRNGESSSRAATSRPRLNGDGSGEVSFLSTLLKEVEDSSTADHNTRHVPPAAAPVVADLGLPASGPSSPSISPASSTYSSPRLATTPPPVLRSRPISPLQLSSPSECSSPPYSPEVSYSDSPNSPTMKNGSPRSRIPQAARSSSRNNSRPRPSFVAAKSENQSRSRDTPRPNPNPSPAVKTDIKKMVRTSLDPYYAAKTISKDQYKEINWKVSFKLYERAGATISFDDESRADFVATAKAEVQKAIRLLRTQKKDKQPMTHASSDSDGSVM</sequence>
<evidence type="ECO:0000256" key="1">
    <source>
        <dbReference type="ARBA" id="ARBA00022723"/>
    </source>
</evidence>
<protein>
    <recommendedName>
        <fullName evidence="10">PHD and RING finger domain protein</fullName>
    </recommendedName>
</protein>
<dbReference type="PROSITE" id="PS01359">
    <property type="entry name" value="ZF_PHD_1"/>
    <property type="match status" value="1"/>
</dbReference>
<dbReference type="Pfam" id="PF00628">
    <property type="entry name" value="PHD"/>
    <property type="match status" value="1"/>
</dbReference>
<dbReference type="InterPro" id="IPR047157">
    <property type="entry name" value="PHRF1/Atg35"/>
</dbReference>
<feature type="compositionally biased region" description="Polar residues" evidence="5">
    <location>
        <begin position="623"/>
        <end position="634"/>
    </location>
</feature>
<dbReference type="GeneID" id="81356511"/>
<feature type="region of interest" description="Disordered" evidence="5">
    <location>
        <begin position="16"/>
        <end position="42"/>
    </location>
</feature>
<evidence type="ECO:0000259" key="7">
    <source>
        <dbReference type="PROSITE" id="PS50089"/>
    </source>
</evidence>
<dbReference type="Proteomes" id="UP001149074">
    <property type="component" value="Unassembled WGS sequence"/>
</dbReference>
<dbReference type="EMBL" id="JAPQKI010000005">
    <property type="protein sequence ID" value="KAJ5098037.1"/>
    <property type="molecule type" value="Genomic_DNA"/>
</dbReference>
<accession>A0A9W9FD79</accession>
<dbReference type="SMART" id="SM00249">
    <property type="entry name" value="PHD"/>
    <property type="match status" value="1"/>
</dbReference>
<dbReference type="SMART" id="SM00184">
    <property type="entry name" value="RING"/>
    <property type="match status" value="2"/>
</dbReference>
<evidence type="ECO:0000256" key="4">
    <source>
        <dbReference type="PROSITE-ProRule" id="PRU00175"/>
    </source>
</evidence>
<feature type="domain" description="PHD-type" evidence="6">
    <location>
        <begin position="126"/>
        <end position="174"/>
    </location>
</feature>
<dbReference type="PANTHER" id="PTHR12618:SF20">
    <property type="entry name" value="PHD AND RING FINGER DOMAIN-CONTAINING PROTEIN 1"/>
    <property type="match status" value="1"/>
</dbReference>
<comment type="caution">
    <text evidence="8">The sequence shown here is derived from an EMBL/GenBank/DDBJ whole genome shotgun (WGS) entry which is preliminary data.</text>
</comment>
<feature type="region of interest" description="Disordered" evidence="5">
    <location>
        <begin position="232"/>
        <end position="252"/>
    </location>
</feature>
<dbReference type="InterPro" id="IPR011011">
    <property type="entry name" value="Znf_FYVE_PHD"/>
</dbReference>
<dbReference type="RefSeq" id="XP_056473691.1">
    <property type="nucleotide sequence ID" value="XM_056617532.1"/>
</dbReference>
<dbReference type="Pfam" id="PF13639">
    <property type="entry name" value="zf-RING_2"/>
    <property type="match status" value="1"/>
</dbReference>
<keyword evidence="9" id="KW-1185">Reference proteome</keyword>
<evidence type="ECO:0000259" key="6">
    <source>
        <dbReference type="PROSITE" id="PS50016"/>
    </source>
</evidence>
<proteinExistence type="predicted"/>
<dbReference type="InterPro" id="IPR001965">
    <property type="entry name" value="Znf_PHD"/>
</dbReference>
<dbReference type="InterPro" id="IPR019786">
    <property type="entry name" value="Zinc_finger_PHD-type_CS"/>
</dbReference>
<dbReference type="InterPro" id="IPR001841">
    <property type="entry name" value="Znf_RING"/>
</dbReference>
<evidence type="ECO:0008006" key="10">
    <source>
        <dbReference type="Google" id="ProtNLM"/>
    </source>
</evidence>
<evidence type="ECO:0000313" key="8">
    <source>
        <dbReference type="EMBL" id="KAJ5098037.1"/>
    </source>
</evidence>
<dbReference type="InterPro" id="IPR019787">
    <property type="entry name" value="Znf_PHD-finger"/>
</dbReference>
<feature type="domain" description="RING-type" evidence="7">
    <location>
        <begin position="5"/>
        <end position="78"/>
    </location>
</feature>
<reference evidence="8" key="1">
    <citation type="submission" date="2022-11" db="EMBL/GenBank/DDBJ databases">
        <authorList>
            <person name="Petersen C."/>
        </authorList>
    </citation>
    <scope>NUCLEOTIDE SEQUENCE</scope>
    <source>
        <strain evidence="8">IBT 30761</strain>
    </source>
</reference>
<feature type="compositionally biased region" description="Low complexity" evidence="5">
    <location>
        <begin position="411"/>
        <end position="444"/>
    </location>
</feature>
<name>A0A9W9FD79_9EURO</name>
<feature type="compositionally biased region" description="Low complexity" evidence="5">
    <location>
        <begin position="460"/>
        <end position="485"/>
    </location>
</feature>
<dbReference type="Gene3D" id="3.30.40.10">
    <property type="entry name" value="Zinc/RING finger domain, C3HC4 (zinc finger)"/>
    <property type="match status" value="2"/>
</dbReference>
<evidence type="ECO:0000256" key="2">
    <source>
        <dbReference type="ARBA" id="ARBA00022771"/>
    </source>
</evidence>
<evidence type="ECO:0000313" key="9">
    <source>
        <dbReference type="Proteomes" id="UP001149074"/>
    </source>
</evidence>
<dbReference type="SUPFAM" id="SSF57903">
    <property type="entry name" value="FYVE/PHD zinc finger"/>
    <property type="match status" value="1"/>
</dbReference>
<keyword evidence="3" id="KW-0862">Zinc</keyword>
<dbReference type="InterPro" id="IPR013083">
    <property type="entry name" value="Znf_RING/FYVE/PHD"/>
</dbReference>
<dbReference type="PROSITE" id="PS50089">
    <property type="entry name" value="ZF_RING_2"/>
    <property type="match status" value="1"/>
</dbReference>
<reference evidence="8" key="2">
    <citation type="journal article" date="2023" name="IMA Fungus">
        <title>Comparative genomic study of the Penicillium genus elucidates a diverse pangenome and 15 lateral gene transfer events.</title>
        <authorList>
            <person name="Petersen C."/>
            <person name="Sorensen T."/>
            <person name="Nielsen M.R."/>
            <person name="Sondergaard T.E."/>
            <person name="Sorensen J.L."/>
            <person name="Fitzpatrick D.A."/>
            <person name="Frisvad J.C."/>
            <person name="Nielsen K.L."/>
        </authorList>
    </citation>
    <scope>NUCLEOTIDE SEQUENCE</scope>
    <source>
        <strain evidence="8">IBT 30761</strain>
    </source>
</reference>
<keyword evidence="2 4" id="KW-0863">Zinc-finger</keyword>
<dbReference type="SUPFAM" id="SSF57850">
    <property type="entry name" value="RING/U-box"/>
    <property type="match status" value="1"/>
</dbReference>
<evidence type="ECO:0000256" key="3">
    <source>
        <dbReference type="ARBA" id="ARBA00022833"/>
    </source>
</evidence>
<gene>
    <name evidence="8" type="ORF">N7532_005038</name>
</gene>
<feature type="compositionally biased region" description="Polar residues" evidence="5">
    <location>
        <begin position="486"/>
        <end position="495"/>
    </location>
</feature>
<evidence type="ECO:0000256" key="5">
    <source>
        <dbReference type="SAM" id="MobiDB-lite"/>
    </source>
</evidence>
<organism evidence="8 9">
    <name type="scientific">Penicillium argentinense</name>
    <dbReference type="NCBI Taxonomy" id="1131581"/>
    <lineage>
        <taxon>Eukaryota</taxon>
        <taxon>Fungi</taxon>
        <taxon>Dikarya</taxon>
        <taxon>Ascomycota</taxon>
        <taxon>Pezizomycotina</taxon>
        <taxon>Eurotiomycetes</taxon>
        <taxon>Eurotiomycetidae</taxon>
        <taxon>Eurotiales</taxon>
        <taxon>Aspergillaceae</taxon>
        <taxon>Penicillium</taxon>
    </lineage>
</organism>
<dbReference type="OrthoDB" id="8062037at2759"/>
<feature type="region of interest" description="Disordered" evidence="5">
    <location>
        <begin position="282"/>
        <end position="547"/>
    </location>
</feature>
<feature type="region of interest" description="Disordered" evidence="5">
    <location>
        <begin position="613"/>
        <end position="634"/>
    </location>
</feature>
<dbReference type="PANTHER" id="PTHR12618">
    <property type="entry name" value="PHD AND RING FINGER DOMAIN-CONTAINING PROTEIN 1"/>
    <property type="match status" value="1"/>
</dbReference>